<dbReference type="EMBL" id="JACCKA010000091">
    <property type="protein sequence ID" value="NZA28220.1"/>
    <property type="molecule type" value="Genomic_DNA"/>
</dbReference>
<dbReference type="PANTHER" id="PTHR22550:SF18">
    <property type="entry name" value="VWFA DOMAIN-CONTAINING PROTEIN"/>
    <property type="match status" value="1"/>
</dbReference>
<dbReference type="InterPro" id="IPR036465">
    <property type="entry name" value="vWFA_dom_sf"/>
</dbReference>
<sequence length="358" mass="38143">MDHGAAVSALDWSWLPFGLDGFAWPWLLLALPLPWLLRSLLPPARAPGAALRVPFFERLRAIGLARGPARGSGGPALWLGALAWALLCVAAARPQQAGEPLRPPQAGRDLMLAVDLSGSMAEEDMVLGGRIVDRLTAAKAVIADFLDQRAGDRVGLLVFGRRAYAVAPLTLDRDSVREQLLDSVVGLAGRETAIGDAIGLAVKRMRAQDDADGDAPRVLILLTDGVNTAGLLEPVKAAELAREAGVRIHTIAFGGEGGVSMFGFRVQTPGGGEEIDEDTLRRISAMTGGRMFRARDTAGLAGIYAEIDRLEPVERPAQALRPRVERYHWPLAVALLLGFDALLLAGWSRRSRSAGAPA</sequence>
<evidence type="ECO:0000313" key="2">
    <source>
        <dbReference type="EMBL" id="NZA28220.1"/>
    </source>
</evidence>
<dbReference type="InterPro" id="IPR050768">
    <property type="entry name" value="UPF0353/GerABKA_families"/>
</dbReference>
<dbReference type="Pfam" id="PF00092">
    <property type="entry name" value="VWA"/>
    <property type="match status" value="1"/>
</dbReference>
<protein>
    <submittedName>
        <fullName evidence="2">VWA domain-containing protein</fullName>
    </submittedName>
</protein>
<feature type="domain" description="VWFA" evidence="1">
    <location>
        <begin position="109"/>
        <end position="307"/>
    </location>
</feature>
<comment type="caution">
    <text evidence="2">The sequence shown here is derived from an EMBL/GenBank/DDBJ whole genome shotgun (WGS) entry which is preliminary data.</text>
</comment>
<proteinExistence type="predicted"/>
<reference evidence="2 3" key="1">
    <citation type="submission" date="2020-07" db="EMBL/GenBank/DDBJ databases">
        <title>Luteimonas sp. SJ-92.</title>
        <authorList>
            <person name="Huang X.-X."/>
            <person name="Xu L."/>
            <person name="Sun J.-Q."/>
        </authorList>
    </citation>
    <scope>NUCLEOTIDE SEQUENCE [LARGE SCALE GENOMIC DNA]</scope>
    <source>
        <strain evidence="2 3">SJ-92</strain>
    </source>
</reference>
<dbReference type="InterPro" id="IPR033881">
    <property type="entry name" value="vWA_BatA_type"/>
</dbReference>
<dbReference type="AlphaFoldDB" id="A0A853JIJ4"/>
<dbReference type="PANTHER" id="PTHR22550">
    <property type="entry name" value="SPORE GERMINATION PROTEIN"/>
    <property type="match status" value="1"/>
</dbReference>
<dbReference type="SMART" id="SM00327">
    <property type="entry name" value="VWA"/>
    <property type="match status" value="1"/>
</dbReference>
<dbReference type="PROSITE" id="PS50234">
    <property type="entry name" value="VWFA"/>
    <property type="match status" value="1"/>
</dbReference>
<evidence type="ECO:0000259" key="1">
    <source>
        <dbReference type="PROSITE" id="PS50234"/>
    </source>
</evidence>
<organism evidence="2 3">
    <name type="scientific">Luteimonas salinisoli</name>
    <dbReference type="NCBI Taxonomy" id="2752307"/>
    <lineage>
        <taxon>Bacteria</taxon>
        <taxon>Pseudomonadati</taxon>
        <taxon>Pseudomonadota</taxon>
        <taxon>Gammaproteobacteria</taxon>
        <taxon>Lysobacterales</taxon>
        <taxon>Lysobacteraceae</taxon>
        <taxon>Luteimonas</taxon>
    </lineage>
</organism>
<keyword evidence="3" id="KW-1185">Reference proteome</keyword>
<dbReference type="Proteomes" id="UP000578091">
    <property type="component" value="Unassembled WGS sequence"/>
</dbReference>
<dbReference type="Gene3D" id="3.40.50.410">
    <property type="entry name" value="von Willebrand factor, type A domain"/>
    <property type="match status" value="1"/>
</dbReference>
<gene>
    <name evidence="2" type="ORF">H0E84_17740</name>
</gene>
<dbReference type="CDD" id="cd01467">
    <property type="entry name" value="vWA_BatA_type"/>
    <property type="match status" value="1"/>
</dbReference>
<dbReference type="SUPFAM" id="SSF53300">
    <property type="entry name" value="vWA-like"/>
    <property type="match status" value="1"/>
</dbReference>
<name>A0A853JIJ4_9GAMM</name>
<dbReference type="InterPro" id="IPR002035">
    <property type="entry name" value="VWF_A"/>
</dbReference>
<accession>A0A853JIJ4</accession>
<evidence type="ECO:0000313" key="3">
    <source>
        <dbReference type="Proteomes" id="UP000578091"/>
    </source>
</evidence>